<evidence type="ECO:0000256" key="1">
    <source>
        <dbReference type="SAM" id="SignalP"/>
    </source>
</evidence>
<dbReference type="Pfam" id="PF11736">
    <property type="entry name" value="DUF3299"/>
    <property type="match status" value="1"/>
</dbReference>
<feature type="chain" id="PRO_5021936644" evidence="1">
    <location>
        <begin position="28"/>
        <end position="184"/>
    </location>
</feature>
<protein>
    <submittedName>
        <fullName evidence="2">DUF3299 domain-containing protein</fullName>
    </submittedName>
</protein>
<gene>
    <name evidence="2" type="ORF">FHK82_16100</name>
</gene>
<proteinExistence type="predicted"/>
<reference evidence="2 3" key="1">
    <citation type="submission" date="2019-07" db="EMBL/GenBank/DDBJ databases">
        <title>The pathways for chlorine oxyanion respiration interact through the shared metabolite chlorate.</title>
        <authorList>
            <person name="Barnum T.P."/>
            <person name="Cheng Y."/>
            <person name="Hill K.A."/>
            <person name="Lucas L.N."/>
            <person name="Carlson H.K."/>
            <person name="Coates J.D."/>
        </authorList>
    </citation>
    <scope>NUCLEOTIDE SEQUENCE [LARGE SCALE GENOMIC DNA]</scope>
    <source>
        <strain evidence="2">BK-3</strain>
    </source>
</reference>
<comment type="caution">
    <text evidence="2">The sequence shown here is derived from an EMBL/GenBank/DDBJ whole genome shotgun (WGS) entry which is preliminary data.</text>
</comment>
<feature type="signal peptide" evidence="1">
    <location>
        <begin position="1"/>
        <end position="27"/>
    </location>
</feature>
<organism evidence="2 3">
    <name type="scientific">Sedimenticola thiotaurini</name>
    <dbReference type="NCBI Taxonomy" id="1543721"/>
    <lineage>
        <taxon>Bacteria</taxon>
        <taxon>Pseudomonadati</taxon>
        <taxon>Pseudomonadota</taxon>
        <taxon>Gammaproteobacteria</taxon>
        <taxon>Chromatiales</taxon>
        <taxon>Sedimenticolaceae</taxon>
        <taxon>Sedimenticola</taxon>
    </lineage>
</organism>
<dbReference type="InterPro" id="IPR021727">
    <property type="entry name" value="DUF3299"/>
</dbReference>
<accession>A0A558CRC9</accession>
<sequence length="184" mass="20517">MLTKRLTIWVMVAVAMASMTLSNAAAADNAVQELEWTDLVPSGYNPDEILEQYQKQYNIDELPDDDPRLKELVAKLEEVWKSAPVNSALNGKTIKLPGFVVPLETDGQHTSQFLLVPYYGACIHVPPPPANQTVHVTMRDNKGAEIRQLFDTVWVTGVIKTEKLTTDMADAGYTIQATRVEPYE</sequence>
<evidence type="ECO:0000313" key="2">
    <source>
        <dbReference type="EMBL" id="TVT51320.1"/>
    </source>
</evidence>
<evidence type="ECO:0000313" key="3">
    <source>
        <dbReference type="Proteomes" id="UP000317355"/>
    </source>
</evidence>
<dbReference type="Gene3D" id="2.40.50.870">
    <property type="entry name" value="Protein of unknown function (DUF3299)"/>
    <property type="match status" value="1"/>
</dbReference>
<keyword evidence="1" id="KW-0732">Signal</keyword>
<dbReference type="Proteomes" id="UP000317355">
    <property type="component" value="Unassembled WGS sequence"/>
</dbReference>
<name>A0A558CRC9_9GAMM</name>
<dbReference type="EMBL" id="VMRY01000097">
    <property type="protein sequence ID" value="TVT51320.1"/>
    <property type="molecule type" value="Genomic_DNA"/>
</dbReference>
<dbReference type="AlphaFoldDB" id="A0A558CRC9"/>